<dbReference type="InterPro" id="IPR001647">
    <property type="entry name" value="HTH_TetR"/>
</dbReference>
<proteinExistence type="predicted"/>
<dbReference type="SUPFAM" id="SSF46689">
    <property type="entry name" value="Homeodomain-like"/>
    <property type="match status" value="1"/>
</dbReference>
<feature type="DNA-binding region" description="H-T-H motif" evidence="2">
    <location>
        <begin position="31"/>
        <end position="50"/>
    </location>
</feature>
<evidence type="ECO:0000259" key="3">
    <source>
        <dbReference type="PROSITE" id="PS50977"/>
    </source>
</evidence>
<reference evidence="4 5" key="1">
    <citation type="submission" date="2024-07" db="EMBL/GenBank/DDBJ databases">
        <authorList>
            <person name="Yun M."/>
        </authorList>
    </citation>
    <scope>NUCLEOTIDE SEQUENCE [LARGE SCALE GENOMIC DNA]</scope>
    <source>
        <strain evidence="4 5">MS01</strain>
    </source>
</reference>
<sequence>MVKKEDARVLRTKKNIEETAIMLLTTQPNFSITLLLHRANVTRGTFYKYYQNKEHLISEVHHTLIMDFIQHTQGKFHVAKMIQAVSDQAAFYNVELNLRRDSRYIKTLISRMRMQMQAQLGIIEDDDLYRRQMFQWEIIVGGYWALISKWLSENMNVAQTKLLQEFVEVLRIDTTGWTQTGLSLFDFDSIK</sequence>
<gene>
    <name evidence="4" type="ORF">AB3K24_05730</name>
</gene>
<evidence type="ECO:0000313" key="4">
    <source>
        <dbReference type="EMBL" id="MEX0380849.1"/>
    </source>
</evidence>
<keyword evidence="1 2" id="KW-0238">DNA-binding</keyword>
<evidence type="ECO:0000256" key="2">
    <source>
        <dbReference type="PROSITE-ProRule" id="PRU00335"/>
    </source>
</evidence>
<organism evidence="4 5">
    <name type="scientific">Leuconostoc aquikimchii</name>
    <dbReference type="NCBI Taxonomy" id="3236804"/>
    <lineage>
        <taxon>Bacteria</taxon>
        <taxon>Bacillati</taxon>
        <taxon>Bacillota</taxon>
        <taxon>Bacilli</taxon>
        <taxon>Lactobacillales</taxon>
        <taxon>Lactobacillaceae</taxon>
        <taxon>Leuconostoc</taxon>
    </lineage>
</organism>
<feature type="domain" description="HTH tetR-type" evidence="3">
    <location>
        <begin position="10"/>
        <end position="68"/>
    </location>
</feature>
<dbReference type="InterPro" id="IPR050624">
    <property type="entry name" value="HTH-type_Tx_Regulator"/>
</dbReference>
<dbReference type="Gene3D" id="1.10.357.10">
    <property type="entry name" value="Tetracycline Repressor, domain 2"/>
    <property type="match status" value="1"/>
</dbReference>
<evidence type="ECO:0000313" key="5">
    <source>
        <dbReference type="Proteomes" id="UP001556617"/>
    </source>
</evidence>
<keyword evidence="5" id="KW-1185">Reference proteome</keyword>
<dbReference type="RefSeq" id="WP_367974235.1">
    <property type="nucleotide sequence ID" value="NZ_JBFPEQ010000001.1"/>
</dbReference>
<evidence type="ECO:0000256" key="1">
    <source>
        <dbReference type="ARBA" id="ARBA00023125"/>
    </source>
</evidence>
<dbReference type="PANTHER" id="PTHR43479">
    <property type="entry name" value="ACREF/ENVCD OPERON REPRESSOR-RELATED"/>
    <property type="match status" value="1"/>
</dbReference>
<dbReference type="EMBL" id="JBFPER010000001">
    <property type="protein sequence ID" value="MEX0380849.1"/>
    <property type="molecule type" value="Genomic_DNA"/>
</dbReference>
<name>A0ABV3S4S6_9LACO</name>
<protein>
    <submittedName>
        <fullName evidence="4">TetR/AcrR family transcriptional regulator</fullName>
    </submittedName>
</protein>
<dbReference type="InterPro" id="IPR009057">
    <property type="entry name" value="Homeodomain-like_sf"/>
</dbReference>
<dbReference type="PANTHER" id="PTHR43479:SF11">
    <property type="entry name" value="ACREF_ENVCD OPERON REPRESSOR-RELATED"/>
    <property type="match status" value="1"/>
</dbReference>
<comment type="caution">
    <text evidence="4">The sequence shown here is derived from an EMBL/GenBank/DDBJ whole genome shotgun (WGS) entry which is preliminary data.</text>
</comment>
<accession>A0ABV3S4S6</accession>
<dbReference type="PROSITE" id="PS50977">
    <property type="entry name" value="HTH_TETR_2"/>
    <property type="match status" value="1"/>
</dbReference>
<dbReference type="Proteomes" id="UP001556617">
    <property type="component" value="Unassembled WGS sequence"/>
</dbReference>